<feature type="chain" id="PRO_5004208399" evidence="2">
    <location>
        <begin position="18"/>
        <end position="143"/>
    </location>
</feature>
<feature type="transmembrane region" description="Helical" evidence="1">
    <location>
        <begin position="41"/>
        <end position="60"/>
    </location>
</feature>
<dbReference type="STRING" id="306901.Q2GN36"/>
<dbReference type="eggNOG" id="ENOG502SQJK">
    <property type="taxonomic scope" value="Eukaryota"/>
</dbReference>
<keyword evidence="1" id="KW-0812">Transmembrane</keyword>
<keyword evidence="1" id="KW-1133">Transmembrane helix</keyword>
<name>Q2GN36_CHAGB</name>
<feature type="signal peptide" evidence="2">
    <location>
        <begin position="1"/>
        <end position="17"/>
    </location>
</feature>
<dbReference type="AlphaFoldDB" id="Q2GN36"/>
<evidence type="ECO:0000256" key="2">
    <source>
        <dbReference type="SAM" id="SignalP"/>
    </source>
</evidence>
<dbReference type="Proteomes" id="UP000001056">
    <property type="component" value="Unassembled WGS sequence"/>
</dbReference>
<reference evidence="4" key="1">
    <citation type="journal article" date="2015" name="Genome Announc.">
        <title>Draft genome sequence of the cellulolytic fungus Chaetomium globosum.</title>
        <authorList>
            <person name="Cuomo C.A."/>
            <person name="Untereiner W.A."/>
            <person name="Ma L.-J."/>
            <person name="Grabherr M."/>
            <person name="Birren B.W."/>
        </authorList>
    </citation>
    <scope>NUCLEOTIDE SEQUENCE [LARGE SCALE GENOMIC DNA]</scope>
    <source>
        <strain evidence="4">ATCC 6205 / CBS 148.51 / DSM 1962 / NBRC 6347 / NRRL 1970</strain>
    </source>
</reference>
<accession>Q2GN36</accession>
<dbReference type="VEuPathDB" id="FungiDB:CHGG_10618"/>
<sequence length="143" mass="15310">MLGKLFLTLDAIGLLFGAPIADYNHTHIFNPRWPPHAKFHGAQTITLSVLLGLATLYYTWRPSLPQGASTPAAAALAKQRKQDALNAAVFTGTIYWAAGLASILYPGTDGIDPEFGPSGFPQAPVFVGFASAAVLGWMLERRV</sequence>
<dbReference type="EMBL" id="CH408035">
    <property type="protein sequence ID" value="EAQ84214.1"/>
    <property type="molecule type" value="Genomic_DNA"/>
</dbReference>
<dbReference type="InParanoid" id="Q2GN36"/>
<feature type="transmembrane region" description="Helical" evidence="1">
    <location>
        <begin position="84"/>
        <end position="107"/>
    </location>
</feature>
<proteinExistence type="predicted"/>
<dbReference type="OrthoDB" id="2819018at2759"/>
<dbReference type="RefSeq" id="XP_001228545.1">
    <property type="nucleotide sequence ID" value="XM_001228544.1"/>
</dbReference>
<keyword evidence="1" id="KW-0472">Membrane</keyword>
<dbReference type="OMA" id="DWSHTHV"/>
<protein>
    <submittedName>
        <fullName evidence="3">Uncharacterized protein</fullName>
    </submittedName>
</protein>
<evidence type="ECO:0000313" key="3">
    <source>
        <dbReference type="EMBL" id="EAQ84214.1"/>
    </source>
</evidence>
<keyword evidence="4" id="KW-1185">Reference proteome</keyword>
<organism evidence="3 4">
    <name type="scientific">Chaetomium globosum (strain ATCC 6205 / CBS 148.51 / DSM 1962 / NBRC 6347 / NRRL 1970)</name>
    <name type="common">Soil fungus</name>
    <dbReference type="NCBI Taxonomy" id="306901"/>
    <lineage>
        <taxon>Eukaryota</taxon>
        <taxon>Fungi</taxon>
        <taxon>Dikarya</taxon>
        <taxon>Ascomycota</taxon>
        <taxon>Pezizomycotina</taxon>
        <taxon>Sordariomycetes</taxon>
        <taxon>Sordariomycetidae</taxon>
        <taxon>Sordariales</taxon>
        <taxon>Chaetomiaceae</taxon>
        <taxon>Chaetomium</taxon>
    </lineage>
</organism>
<keyword evidence="2" id="KW-0732">Signal</keyword>
<gene>
    <name evidence="3" type="ORF">CHGG_10618</name>
</gene>
<evidence type="ECO:0000313" key="4">
    <source>
        <dbReference type="Proteomes" id="UP000001056"/>
    </source>
</evidence>
<dbReference type="GeneID" id="4396209"/>
<dbReference type="Pfam" id="PF20345">
    <property type="entry name" value="DUF6640"/>
    <property type="match status" value="1"/>
</dbReference>
<dbReference type="InterPro" id="IPR046580">
    <property type="entry name" value="DUF6640"/>
</dbReference>
<feature type="transmembrane region" description="Helical" evidence="1">
    <location>
        <begin position="119"/>
        <end position="139"/>
    </location>
</feature>
<evidence type="ECO:0000256" key="1">
    <source>
        <dbReference type="SAM" id="Phobius"/>
    </source>
</evidence>
<dbReference type="HOGENOM" id="CLU_120565_0_0_1"/>